<keyword evidence="3" id="KW-0489">Methyltransferase</keyword>
<dbReference type="GO" id="GO:0008168">
    <property type="term" value="F:methyltransferase activity"/>
    <property type="evidence" value="ECO:0007669"/>
    <property type="project" value="UniProtKB-KW"/>
</dbReference>
<organism evidence="3 4">
    <name type="scientific">Amycolatopsis halotolerans</name>
    <dbReference type="NCBI Taxonomy" id="330083"/>
    <lineage>
        <taxon>Bacteria</taxon>
        <taxon>Bacillati</taxon>
        <taxon>Actinomycetota</taxon>
        <taxon>Actinomycetes</taxon>
        <taxon>Pseudonocardiales</taxon>
        <taxon>Pseudonocardiaceae</taxon>
        <taxon>Amycolatopsis</taxon>
    </lineage>
</organism>
<keyword evidence="1" id="KW-0808">Transferase</keyword>
<proteinExistence type="predicted"/>
<evidence type="ECO:0000313" key="4">
    <source>
        <dbReference type="Proteomes" id="UP001595764"/>
    </source>
</evidence>
<dbReference type="SUPFAM" id="SSF53335">
    <property type="entry name" value="S-adenosyl-L-methionine-dependent methyltransferases"/>
    <property type="match status" value="1"/>
</dbReference>
<evidence type="ECO:0000256" key="1">
    <source>
        <dbReference type="ARBA" id="ARBA00022679"/>
    </source>
</evidence>
<sequence>MNRFQDLDAGPGHRVEDYLDTVRRLHTSHTGPLEAAVRADPGLSVLDVGCGVGGRLLELARAGHRGELVGIDRSELVLAEARRRCAAEGHAVTFVHADAADSEFDADFDLVHSERVLIHVEDVETVVAAYRRAVKVGGKVIVSEPHASALAVNVPDIPLTNAVFGHAHGSLRNPWVSARLPSLLRAAGFADVSTTGWVGITESLPDFDRMLQLTRWSEAAVAAGSVDAGGRDRWHAQLESAQRRGEFLGSWTVFTSQGTRA</sequence>
<protein>
    <submittedName>
        <fullName evidence="3">Methyltransferase domain-containing protein</fullName>
    </submittedName>
</protein>
<name>A0ABV7QEF7_9PSEU</name>
<gene>
    <name evidence="3" type="ORF">ACFORO_10560</name>
</gene>
<comment type="caution">
    <text evidence="3">The sequence shown here is derived from an EMBL/GenBank/DDBJ whole genome shotgun (WGS) entry which is preliminary data.</text>
</comment>
<dbReference type="PANTHER" id="PTHR43861">
    <property type="entry name" value="TRANS-ACONITATE 2-METHYLTRANSFERASE-RELATED"/>
    <property type="match status" value="1"/>
</dbReference>
<dbReference type="RefSeq" id="WP_377868658.1">
    <property type="nucleotide sequence ID" value="NZ_JBHMAY010000007.1"/>
</dbReference>
<dbReference type="Proteomes" id="UP001595764">
    <property type="component" value="Unassembled WGS sequence"/>
</dbReference>
<reference evidence="4" key="1">
    <citation type="journal article" date="2019" name="Int. J. Syst. Evol. Microbiol.">
        <title>The Global Catalogue of Microorganisms (GCM) 10K type strain sequencing project: providing services to taxonomists for standard genome sequencing and annotation.</title>
        <authorList>
            <consortium name="The Broad Institute Genomics Platform"/>
            <consortium name="The Broad Institute Genome Sequencing Center for Infectious Disease"/>
            <person name="Wu L."/>
            <person name="Ma J."/>
        </authorList>
    </citation>
    <scope>NUCLEOTIDE SEQUENCE [LARGE SCALE GENOMIC DNA]</scope>
    <source>
        <strain evidence="4">CGMCC 4.7682</strain>
    </source>
</reference>
<dbReference type="InterPro" id="IPR029063">
    <property type="entry name" value="SAM-dependent_MTases_sf"/>
</dbReference>
<accession>A0ABV7QEF7</accession>
<feature type="domain" description="Methyltransferase" evidence="2">
    <location>
        <begin position="45"/>
        <end position="138"/>
    </location>
</feature>
<keyword evidence="4" id="KW-1185">Reference proteome</keyword>
<dbReference type="CDD" id="cd02440">
    <property type="entry name" value="AdoMet_MTases"/>
    <property type="match status" value="1"/>
</dbReference>
<dbReference type="GO" id="GO:0032259">
    <property type="term" value="P:methylation"/>
    <property type="evidence" value="ECO:0007669"/>
    <property type="project" value="UniProtKB-KW"/>
</dbReference>
<dbReference type="InterPro" id="IPR041698">
    <property type="entry name" value="Methyltransf_25"/>
</dbReference>
<evidence type="ECO:0000259" key="2">
    <source>
        <dbReference type="Pfam" id="PF13649"/>
    </source>
</evidence>
<dbReference type="Pfam" id="PF13649">
    <property type="entry name" value="Methyltransf_25"/>
    <property type="match status" value="1"/>
</dbReference>
<evidence type="ECO:0000313" key="3">
    <source>
        <dbReference type="EMBL" id="MFC3510604.1"/>
    </source>
</evidence>
<dbReference type="EMBL" id="JBHRWI010000015">
    <property type="protein sequence ID" value="MFC3510604.1"/>
    <property type="molecule type" value="Genomic_DNA"/>
</dbReference>
<dbReference type="Gene3D" id="3.40.50.150">
    <property type="entry name" value="Vaccinia Virus protein VP39"/>
    <property type="match status" value="1"/>
</dbReference>